<evidence type="ECO:0000313" key="8">
    <source>
        <dbReference type="Ensembl" id="ENSECRP00000006108.1"/>
    </source>
</evidence>
<evidence type="ECO:0000313" key="9">
    <source>
        <dbReference type="Proteomes" id="UP000694620"/>
    </source>
</evidence>
<comment type="similarity">
    <text evidence="2">Belongs to the major facilitator superfamily.</text>
</comment>
<dbReference type="GO" id="GO:0022857">
    <property type="term" value="F:transmembrane transporter activity"/>
    <property type="evidence" value="ECO:0007669"/>
    <property type="project" value="InterPro"/>
</dbReference>
<keyword evidence="9" id="KW-1185">Reference proteome</keyword>
<sequence>MLNERIFTLFKRNLQHTLTYWSVFFSFGLCIAFLGPTILDLRCQTQATLHQITWVFFSQQLCLLIGSSVGGIFKKTLFCSLLALFICTLLISVVFAIIPLCENVVVLAIAMAVTGLAMGVIDTIANLQLVKIYQKDSAVFLQVLHFFIGLGALVSPLIADPFLSETNCLLSNTTRNTTGTLHHIRHTLSGTTIHNLSRYDLPMDGEVVTQVSYAFWIMALINIPVPIAVFLLMKRERMVPCCNLSSPPLLKKDELALEEQSTDGQSYECAGHGNLFSCCQSEKIKDVPFSFFAIHALGGLVLFMTDGLVGVYSGFVYSYAVASPVNLSHKVAGYLNSVFWGAITVGRLISIPLSYRFRPVTLLFFNLSGVIITVFLLTIFYNSSPFLFVGTWFLGMFVSSVFPCMVAYTEDILEYQGCATSVLVTLAGLGEMVLQLIVGTVIYSEGSYSFLLCGIIIGCLGAIIFLLLFFVQRIHRHSTLGTSSKPAPLQEPGSQQVN</sequence>
<feature type="transmembrane region" description="Helical" evidence="7">
    <location>
        <begin position="420"/>
        <end position="442"/>
    </location>
</feature>
<evidence type="ECO:0000256" key="4">
    <source>
        <dbReference type="ARBA" id="ARBA00022989"/>
    </source>
</evidence>
<dbReference type="GO" id="GO:0016020">
    <property type="term" value="C:membrane"/>
    <property type="evidence" value="ECO:0007669"/>
    <property type="project" value="UniProtKB-SubCell"/>
</dbReference>
<evidence type="ECO:0000256" key="1">
    <source>
        <dbReference type="ARBA" id="ARBA00004141"/>
    </source>
</evidence>
<dbReference type="OrthoDB" id="413079at2759"/>
<proteinExistence type="inferred from homology"/>
<dbReference type="InterPro" id="IPR011701">
    <property type="entry name" value="MFS"/>
</dbReference>
<reference evidence="8" key="3">
    <citation type="submission" date="2025-09" db="UniProtKB">
        <authorList>
            <consortium name="Ensembl"/>
        </authorList>
    </citation>
    <scope>IDENTIFICATION</scope>
</reference>
<evidence type="ECO:0000256" key="7">
    <source>
        <dbReference type="SAM" id="Phobius"/>
    </source>
</evidence>
<dbReference type="PANTHER" id="PTHR23121">
    <property type="entry name" value="SODIUM-DEPENDENT GLUCOSE TRANSPORTER 1"/>
    <property type="match status" value="1"/>
</dbReference>
<dbReference type="AlphaFoldDB" id="A0A8C4RSH1"/>
<keyword evidence="3 7" id="KW-0812">Transmembrane</keyword>
<evidence type="ECO:0000256" key="5">
    <source>
        <dbReference type="ARBA" id="ARBA00023136"/>
    </source>
</evidence>
<evidence type="ECO:0000256" key="2">
    <source>
        <dbReference type="ARBA" id="ARBA00008335"/>
    </source>
</evidence>
<keyword evidence="5 7" id="KW-0472">Membrane</keyword>
<feature type="transmembrane region" description="Helical" evidence="7">
    <location>
        <begin position="331"/>
        <end position="350"/>
    </location>
</feature>
<evidence type="ECO:0000256" key="3">
    <source>
        <dbReference type="ARBA" id="ARBA00022692"/>
    </source>
</evidence>
<feature type="transmembrane region" description="Helical" evidence="7">
    <location>
        <begin position="362"/>
        <end position="381"/>
    </location>
</feature>
<accession>A0A8C4RSH1</accession>
<reference evidence="8" key="2">
    <citation type="submission" date="2025-08" db="UniProtKB">
        <authorList>
            <consortium name="Ensembl"/>
        </authorList>
    </citation>
    <scope>IDENTIFICATION</scope>
</reference>
<feature type="transmembrane region" description="Helical" evidence="7">
    <location>
        <begin position="213"/>
        <end position="233"/>
    </location>
</feature>
<dbReference type="SUPFAM" id="SSF103473">
    <property type="entry name" value="MFS general substrate transporter"/>
    <property type="match status" value="1"/>
</dbReference>
<evidence type="ECO:0000256" key="6">
    <source>
        <dbReference type="ARBA" id="ARBA00040840"/>
    </source>
</evidence>
<dbReference type="Gene3D" id="1.20.1250.20">
    <property type="entry name" value="MFS general substrate transporter like domains"/>
    <property type="match status" value="2"/>
</dbReference>
<reference evidence="8" key="1">
    <citation type="submission" date="2021-06" db="EMBL/GenBank/DDBJ databases">
        <authorList>
            <consortium name="Wellcome Sanger Institute Data Sharing"/>
        </authorList>
    </citation>
    <scope>NUCLEOTIDE SEQUENCE [LARGE SCALE GENOMIC DNA]</scope>
</reference>
<feature type="transmembrane region" description="Helical" evidence="7">
    <location>
        <begin position="20"/>
        <end position="39"/>
    </location>
</feature>
<feature type="transmembrane region" description="Helical" evidence="7">
    <location>
        <begin position="51"/>
        <end position="70"/>
    </location>
</feature>
<dbReference type="FunFam" id="1.20.1250.20:FF:000200">
    <property type="entry name" value="Major facilitator superfamily domain-containing protein 4A"/>
    <property type="match status" value="1"/>
</dbReference>
<gene>
    <name evidence="8" type="primary">MFSD4A</name>
    <name evidence="8" type="synonym">mfsd4aa</name>
</gene>
<organism evidence="8 9">
    <name type="scientific">Erpetoichthys calabaricus</name>
    <name type="common">Rope fish</name>
    <name type="synonym">Calamoichthys calabaricus</name>
    <dbReference type="NCBI Taxonomy" id="27687"/>
    <lineage>
        <taxon>Eukaryota</taxon>
        <taxon>Metazoa</taxon>
        <taxon>Chordata</taxon>
        <taxon>Craniata</taxon>
        <taxon>Vertebrata</taxon>
        <taxon>Euteleostomi</taxon>
        <taxon>Actinopterygii</taxon>
        <taxon>Polypteriformes</taxon>
        <taxon>Polypteridae</taxon>
        <taxon>Erpetoichthys</taxon>
    </lineage>
</organism>
<dbReference type="Ensembl" id="ENSECRT00000006207.1">
    <property type="protein sequence ID" value="ENSECRP00000006108.1"/>
    <property type="gene ID" value="ENSECRG00000004076.1"/>
</dbReference>
<protein>
    <recommendedName>
        <fullName evidence="6">Major facilitator superfamily domain-containing protein 4A</fullName>
    </recommendedName>
</protein>
<dbReference type="Pfam" id="PF07690">
    <property type="entry name" value="MFS_1"/>
    <property type="match status" value="1"/>
</dbReference>
<feature type="transmembrane region" description="Helical" evidence="7">
    <location>
        <begin position="139"/>
        <end position="159"/>
    </location>
</feature>
<dbReference type="Proteomes" id="UP000694620">
    <property type="component" value="Chromosome 3"/>
</dbReference>
<feature type="transmembrane region" description="Helical" evidence="7">
    <location>
        <begin position="387"/>
        <end position="408"/>
    </location>
</feature>
<dbReference type="PANTHER" id="PTHR23121:SF10">
    <property type="entry name" value="MAJOR FACILITATOR SUPERFAMILY DOMAIN-CONTAINING PROTEIN 4A"/>
    <property type="match status" value="1"/>
</dbReference>
<dbReference type="InterPro" id="IPR036259">
    <property type="entry name" value="MFS_trans_sf"/>
</dbReference>
<feature type="transmembrane region" description="Helical" evidence="7">
    <location>
        <begin position="104"/>
        <end position="127"/>
    </location>
</feature>
<feature type="transmembrane region" description="Helical" evidence="7">
    <location>
        <begin position="448"/>
        <end position="471"/>
    </location>
</feature>
<feature type="transmembrane region" description="Helical" evidence="7">
    <location>
        <begin position="291"/>
        <end position="319"/>
    </location>
</feature>
<name>A0A8C4RSH1_ERPCA</name>
<keyword evidence="4 7" id="KW-1133">Transmembrane helix</keyword>
<comment type="subcellular location">
    <subcellularLocation>
        <location evidence="1">Membrane</location>
        <topology evidence="1">Multi-pass membrane protein</topology>
    </subcellularLocation>
</comment>
<dbReference type="GeneTree" id="ENSGT00530000063320"/>
<feature type="transmembrane region" description="Helical" evidence="7">
    <location>
        <begin position="77"/>
        <end position="98"/>
    </location>
</feature>